<name>A0A5D2XTN6_GOSMU</name>
<feature type="region of interest" description="Disordered" evidence="1">
    <location>
        <begin position="1"/>
        <end position="50"/>
    </location>
</feature>
<keyword evidence="3" id="KW-1185">Reference proteome</keyword>
<accession>A0A5D2XTN6</accession>
<feature type="compositionally biased region" description="Basic and acidic residues" evidence="1">
    <location>
        <begin position="16"/>
        <end position="29"/>
    </location>
</feature>
<dbReference type="Proteomes" id="UP000323597">
    <property type="component" value="Chromosome A09"/>
</dbReference>
<evidence type="ECO:0000313" key="3">
    <source>
        <dbReference type="Proteomes" id="UP000323597"/>
    </source>
</evidence>
<protein>
    <submittedName>
        <fullName evidence="2">Uncharacterized protein</fullName>
    </submittedName>
</protein>
<dbReference type="AlphaFoldDB" id="A0A5D2XTN6"/>
<organism evidence="2 3">
    <name type="scientific">Gossypium mustelinum</name>
    <name type="common">Cotton</name>
    <name type="synonym">Gossypium caicoense</name>
    <dbReference type="NCBI Taxonomy" id="34275"/>
    <lineage>
        <taxon>Eukaryota</taxon>
        <taxon>Viridiplantae</taxon>
        <taxon>Streptophyta</taxon>
        <taxon>Embryophyta</taxon>
        <taxon>Tracheophyta</taxon>
        <taxon>Spermatophyta</taxon>
        <taxon>Magnoliopsida</taxon>
        <taxon>eudicotyledons</taxon>
        <taxon>Gunneridae</taxon>
        <taxon>Pentapetalae</taxon>
        <taxon>rosids</taxon>
        <taxon>malvids</taxon>
        <taxon>Malvales</taxon>
        <taxon>Malvaceae</taxon>
        <taxon>Malvoideae</taxon>
        <taxon>Gossypium</taxon>
    </lineage>
</organism>
<sequence>MHTRNTDKKSSKKKNSLFEDMSRRKEIGRKGPLVGSRTSRTTAYGHGPMVGAWSEVRAQRAREQRVNWKWLKIAWFEA</sequence>
<reference evidence="2 3" key="1">
    <citation type="submission" date="2019-07" db="EMBL/GenBank/DDBJ databases">
        <title>WGS assembly of Gossypium mustelinum.</title>
        <authorList>
            <person name="Chen Z.J."/>
            <person name="Sreedasyam A."/>
            <person name="Ando A."/>
            <person name="Song Q."/>
            <person name="De L."/>
            <person name="Hulse-Kemp A."/>
            <person name="Ding M."/>
            <person name="Ye W."/>
            <person name="Kirkbride R."/>
            <person name="Jenkins J."/>
            <person name="Plott C."/>
            <person name="Lovell J."/>
            <person name="Lin Y.-M."/>
            <person name="Vaughn R."/>
            <person name="Liu B."/>
            <person name="Li W."/>
            <person name="Simpson S."/>
            <person name="Scheffler B."/>
            <person name="Saski C."/>
            <person name="Grover C."/>
            <person name="Hu G."/>
            <person name="Conover J."/>
            <person name="Carlson J."/>
            <person name="Shu S."/>
            <person name="Boston L."/>
            <person name="Williams M."/>
            <person name="Peterson D."/>
            <person name="Mcgee K."/>
            <person name="Jones D."/>
            <person name="Wendel J."/>
            <person name="Stelly D."/>
            <person name="Grimwood J."/>
            <person name="Schmutz J."/>
        </authorList>
    </citation>
    <scope>NUCLEOTIDE SEQUENCE [LARGE SCALE GENOMIC DNA]</scope>
    <source>
        <strain evidence="2">1408120.09</strain>
    </source>
</reference>
<gene>
    <name evidence="2" type="ORF">E1A91_A09G035400v1</name>
</gene>
<evidence type="ECO:0000256" key="1">
    <source>
        <dbReference type="SAM" id="MobiDB-lite"/>
    </source>
</evidence>
<evidence type="ECO:0000313" key="2">
    <source>
        <dbReference type="EMBL" id="TYJ17197.1"/>
    </source>
</evidence>
<dbReference type="EMBL" id="CM017644">
    <property type="protein sequence ID" value="TYJ17197.1"/>
    <property type="molecule type" value="Genomic_DNA"/>
</dbReference>
<proteinExistence type="predicted"/>